<dbReference type="SMART" id="SM00355">
    <property type="entry name" value="ZnF_C2H2"/>
    <property type="match status" value="2"/>
</dbReference>
<dbReference type="GO" id="GO:0031519">
    <property type="term" value="C:PcG protein complex"/>
    <property type="evidence" value="ECO:0007669"/>
    <property type="project" value="TreeGrafter"/>
</dbReference>
<evidence type="ECO:0000313" key="8">
    <source>
        <dbReference type="Proteomes" id="UP000308652"/>
    </source>
</evidence>
<organism evidence="7 8">
    <name type="scientific">Crucibulum laeve</name>
    <dbReference type="NCBI Taxonomy" id="68775"/>
    <lineage>
        <taxon>Eukaryota</taxon>
        <taxon>Fungi</taxon>
        <taxon>Dikarya</taxon>
        <taxon>Basidiomycota</taxon>
        <taxon>Agaricomycotina</taxon>
        <taxon>Agaricomycetes</taxon>
        <taxon>Agaricomycetidae</taxon>
        <taxon>Agaricales</taxon>
        <taxon>Agaricineae</taxon>
        <taxon>Nidulariaceae</taxon>
        <taxon>Crucibulum</taxon>
    </lineage>
</organism>
<dbReference type="InterPro" id="IPR013087">
    <property type="entry name" value="Znf_C2H2_type"/>
</dbReference>
<evidence type="ECO:0000313" key="7">
    <source>
        <dbReference type="EMBL" id="TFK35908.1"/>
    </source>
</evidence>
<gene>
    <name evidence="7" type="ORF">BDQ12DRAFT_610936</name>
</gene>
<dbReference type="PANTHER" id="PTHR14003">
    <property type="entry name" value="TRANSCRIPTIONAL REPRESSOR PROTEIN YY"/>
    <property type="match status" value="1"/>
</dbReference>
<dbReference type="AlphaFoldDB" id="A0A5C3LVD7"/>
<dbReference type="STRING" id="68775.A0A5C3LVD7"/>
<accession>A0A5C3LVD7</accession>
<evidence type="ECO:0000259" key="6">
    <source>
        <dbReference type="PROSITE" id="PS50157"/>
    </source>
</evidence>
<dbReference type="SUPFAM" id="SSF57667">
    <property type="entry name" value="beta-beta-alpha zinc fingers"/>
    <property type="match status" value="1"/>
</dbReference>
<evidence type="ECO:0000256" key="4">
    <source>
        <dbReference type="ARBA" id="ARBA00022833"/>
    </source>
</evidence>
<dbReference type="Proteomes" id="UP000308652">
    <property type="component" value="Unassembled WGS sequence"/>
</dbReference>
<feature type="domain" description="C2H2-type" evidence="6">
    <location>
        <begin position="22"/>
        <end position="49"/>
    </location>
</feature>
<protein>
    <recommendedName>
        <fullName evidence="6">C2H2-type domain-containing protein</fullName>
    </recommendedName>
</protein>
<dbReference type="GO" id="GO:0000981">
    <property type="term" value="F:DNA-binding transcription factor activity, RNA polymerase II-specific"/>
    <property type="evidence" value="ECO:0007669"/>
    <property type="project" value="UniProtKB-ARBA"/>
</dbReference>
<dbReference type="GO" id="GO:0008270">
    <property type="term" value="F:zinc ion binding"/>
    <property type="evidence" value="ECO:0007669"/>
    <property type="project" value="UniProtKB-KW"/>
</dbReference>
<keyword evidence="3 5" id="KW-0863">Zinc-finger</keyword>
<sequence length="155" mass="17297">MRRRSNSGCGKQPAKKKKVKYHECEICHKLFPRPSGLRTHMNIHTNEKPYACSFPGCTKTFSVVSNAKRHERTHGVGLSPSDQPPELPYVVDFSAPVVPPSSVAHGPKEPLNLRWMPPGVDTRRGRFQQMSESPPNGIEISKYACLRSFDSSPAN</sequence>
<dbReference type="GO" id="GO:0000785">
    <property type="term" value="C:chromatin"/>
    <property type="evidence" value="ECO:0007669"/>
    <property type="project" value="TreeGrafter"/>
</dbReference>
<proteinExistence type="predicted"/>
<dbReference type="FunFam" id="3.30.160.60:FF:000125">
    <property type="entry name" value="Putative zinc finger protein 143"/>
    <property type="match status" value="1"/>
</dbReference>
<dbReference type="InterPro" id="IPR036236">
    <property type="entry name" value="Znf_C2H2_sf"/>
</dbReference>
<dbReference type="PROSITE" id="PS00028">
    <property type="entry name" value="ZINC_FINGER_C2H2_1"/>
    <property type="match status" value="2"/>
</dbReference>
<keyword evidence="2" id="KW-0677">Repeat</keyword>
<dbReference type="GO" id="GO:0000978">
    <property type="term" value="F:RNA polymerase II cis-regulatory region sequence-specific DNA binding"/>
    <property type="evidence" value="ECO:0007669"/>
    <property type="project" value="TreeGrafter"/>
</dbReference>
<dbReference type="GO" id="GO:0005667">
    <property type="term" value="C:transcription regulator complex"/>
    <property type="evidence" value="ECO:0007669"/>
    <property type="project" value="TreeGrafter"/>
</dbReference>
<dbReference type="Pfam" id="PF00096">
    <property type="entry name" value="zf-C2H2"/>
    <property type="match status" value="2"/>
</dbReference>
<name>A0A5C3LVD7_9AGAR</name>
<dbReference type="OrthoDB" id="6077919at2759"/>
<evidence type="ECO:0000256" key="2">
    <source>
        <dbReference type="ARBA" id="ARBA00022737"/>
    </source>
</evidence>
<evidence type="ECO:0000256" key="3">
    <source>
        <dbReference type="ARBA" id="ARBA00022771"/>
    </source>
</evidence>
<keyword evidence="4" id="KW-0862">Zinc</keyword>
<dbReference type="PANTHER" id="PTHR14003:SF20">
    <property type="entry name" value="FINGER DOMAIN PROTEIN, PUTATIVE (AFU_ORTHOLOGUE AFUA_4G10380)-RELATED"/>
    <property type="match status" value="1"/>
</dbReference>
<evidence type="ECO:0000256" key="1">
    <source>
        <dbReference type="ARBA" id="ARBA00022723"/>
    </source>
</evidence>
<dbReference type="EMBL" id="ML213618">
    <property type="protein sequence ID" value="TFK35908.1"/>
    <property type="molecule type" value="Genomic_DNA"/>
</dbReference>
<keyword evidence="1" id="KW-0479">Metal-binding</keyword>
<feature type="domain" description="C2H2-type" evidence="6">
    <location>
        <begin position="50"/>
        <end position="74"/>
    </location>
</feature>
<keyword evidence="8" id="KW-1185">Reference proteome</keyword>
<reference evidence="7 8" key="1">
    <citation type="journal article" date="2019" name="Nat. Ecol. Evol.">
        <title>Megaphylogeny resolves global patterns of mushroom evolution.</title>
        <authorList>
            <person name="Varga T."/>
            <person name="Krizsan K."/>
            <person name="Foldi C."/>
            <person name="Dima B."/>
            <person name="Sanchez-Garcia M."/>
            <person name="Sanchez-Ramirez S."/>
            <person name="Szollosi G.J."/>
            <person name="Szarkandi J.G."/>
            <person name="Papp V."/>
            <person name="Albert L."/>
            <person name="Andreopoulos W."/>
            <person name="Angelini C."/>
            <person name="Antonin V."/>
            <person name="Barry K.W."/>
            <person name="Bougher N.L."/>
            <person name="Buchanan P."/>
            <person name="Buyck B."/>
            <person name="Bense V."/>
            <person name="Catcheside P."/>
            <person name="Chovatia M."/>
            <person name="Cooper J."/>
            <person name="Damon W."/>
            <person name="Desjardin D."/>
            <person name="Finy P."/>
            <person name="Geml J."/>
            <person name="Haridas S."/>
            <person name="Hughes K."/>
            <person name="Justo A."/>
            <person name="Karasinski D."/>
            <person name="Kautmanova I."/>
            <person name="Kiss B."/>
            <person name="Kocsube S."/>
            <person name="Kotiranta H."/>
            <person name="LaButti K.M."/>
            <person name="Lechner B.E."/>
            <person name="Liimatainen K."/>
            <person name="Lipzen A."/>
            <person name="Lukacs Z."/>
            <person name="Mihaltcheva S."/>
            <person name="Morgado L.N."/>
            <person name="Niskanen T."/>
            <person name="Noordeloos M.E."/>
            <person name="Ohm R.A."/>
            <person name="Ortiz-Santana B."/>
            <person name="Ovrebo C."/>
            <person name="Racz N."/>
            <person name="Riley R."/>
            <person name="Savchenko A."/>
            <person name="Shiryaev A."/>
            <person name="Soop K."/>
            <person name="Spirin V."/>
            <person name="Szebenyi C."/>
            <person name="Tomsovsky M."/>
            <person name="Tulloss R.E."/>
            <person name="Uehling J."/>
            <person name="Grigoriev I.V."/>
            <person name="Vagvolgyi C."/>
            <person name="Papp T."/>
            <person name="Martin F.M."/>
            <person name="Miettinen O."/>
            <person name="Hibbett D.S."/>
            <person name="Nagy L.G."/>
        </authorList>
    </citation>
    <scope>NUCLEOTIDE SEQUENCE [LARGE SCALE GENOMIC DNA]</scope>
    <source>
        <strain evidence="7 8">CBS 166.37</strain>
    </source>
</reference>
<dbReference type="PROSITE" id="PS50157">
    <property type="entry name" value="ZINC_FINGER_C2H2_2"/>
    <property type="match status" value="2"/>
</dbReference>
<evidence type="ECO:0000256" key="5">
    <source>
        <dbReference type="PROSITE-ProRule" id="PRU00042"/>
    </source>
</evidence>
<dbReference type="Gene3D" id="3.30.160.60">
    <property type="entry name" value="Classic Zinc Finger"/>
    <property type="match status" value="2"/>
</dbReference>